<dbReference type="OrthoDB" id="8197172at2759"/>
<gene>
    <name evidence="4" type="ORF">BV898_04119</name>
</gene>
<evidence type="ECO:0000256" key="1">
    <source>
        <dbReference type="SAM" id="MobiDB-lite"/>
    </source>
</evidence>
<reference evidence="5" key="1">
    <citation type="submission" date="2017-01" db="EMBL/GenBank/DDBJ databases">
        <title>Comparative genomics of anhydrobiosis in the tardigrade Hypsibius dujardini.</title>
        <authorList>
            <person name="Yoshida Y."/>
            <person name="Koutsovoulos G."/>
            <person name="Laetsch D."/>
            <person name="Stevens L."/>
            <person name="Kumar S."/>
            <person name="Horikawa D."/>
            <person name="Ishino K."/>
            <person name="Komine S."/>
            <person name="Tomita M."/>
            <person name="Blaxter M."/>
            <person name="Arakawa K."/>
        </authorList>
    </citation>
    <scope>NUCLEOTIDE SEQUENCE [LARGE SCALE GENOMIC DNA]</scope>
    <source>
        <strain evidence="5">Z151</strain>
    </source>
</reference>
<dbReference type="InterPro" id="IPR036508">
    <property type="entry name" value="Chitin-bd_dom_sf"/>
</dbReference>
<feature type="region of interest" description="Disordered" evidence="1">
    <location>
        <begin position="37"/>
        <end position="69"/>
    </location>
</feature>
<dbReference type="PROSITE" id="PS50940">
    <property type="entry name" value="CHIT_BIND_II"/>
    <property type="match status" value="1"/>
</dbReference>
<organism evidence="4 5">
    <name type="scientific">Hypsibius exemplaris</name>
    <name type="common">Freshwater tardigrade</name>
    <dbReference type="NCBI Taxonomy" id="2072580"/>
    <lineage>
        <taxon>Eukaryota</taxon>
        <taxon>Metazoa</taxon>
        <taxon>Ecdysozoa</taxon>
        <taxon>Tardigrada</taxon>
        <taxon>Eutardigrada</taxon>
        <taxon>Parachela</taxon>
        <taxon>Hypsibioidea</taxon>
        <taxon>Hypsibiidae</taxon>
        <taxon>Hypsibius</taxon>
    </lineage>
</organism>
<sequence length="356" mass="40057">MKVAAHVMVMCAAALVASRCRICFGADGGGTGDWKHGSDLQRLTSSSSVQTPSGSGASTVAPSSSSVSASESSPTIEIEVPLASASGFGSLLERLGLRRHHAEAAAAAPSSSYPSTYKPDHYRTGNCYGYPPGTTGDPETECYTFEVCQSDGRLDLFYCPDYTKFNNYLGVCDWYWNVDSYCNPYYQETTSGPEYYNFGEYHGYSEPYSSPKPYVPEPYYPAPPGRTYKEPLVPPYYVKQVEPPPPSSSSVNKRPIIYIESPHYEEPPPPPTEVYSVPESKSREPYVPRITFERVPLTYLKEERPSSSSRPSRKERPIPLHYRPEYRRMGYDEIYDPTVDSPYLPYYLVRRKYYEK</sequence>
<feature type="compositionally biased region" description="Basic and acidic residues" evidence="1">
    <location>
        <begin position="312"/>
        <end position="321"/>
    </location>
</feature>
<feature type="compositionally biased region" description="Low complexity" evidence="1">
    <location>
        <begin position="44"/>
        <end position="69"/>
    </location>
</feature>
<accession>A0A1W0X314</accession>
<dbReference type="Pfam" id="PF01607">
    <property type="entry name" value="CBM_14"/>
    <property type="match status" value="1"/>
</dbReference>
<dbReference type="SUPFAM" id="SSF57625">
    <property type="entry name" value="Invertebrate chitin-binding proteins"/>
    <property type="match status" value="1"/>
</dbReference>
<dbReference type="InterPro" id="IPR002557">
    <property type="entry name" value="Chitin-bd_dom"/>
</dbReference>
<dbReference type="GO" id="GO:0005576">
    <property type="term" value="C:extracellular region"/>
    <property type="evidence" value="ECO:0007669"/>
    <property type="project" value="InterPro"/>
</dbReference>
<dbReference type="EMBL" id="MTYJ01000020">
    <property type="protein sequence ID" value="OQV21906.1"/>
    <property type="molecule type" value="Genomic_DNA"/>
</dbReference>
<evidence type="ECO:0000259" key="3">
    <source>
        <dbReference type="PROSITE" id="PS50940"/>
    </source>
</evidence>
<protein>
    <recommendedName>
        <fullName evidence="3">Chitin-binding type-2 domain-containing protein</fullName>
    </recommendedName>
</protein>
<keyword evidence="5" id="KW-1185">Reference proteome</keyword>
<keyword evidence="2" id="KW-0732">Signal</keyword>
<dbReference type="Proteomes" id="UP000192578">
    <property type="component" value="Unassembled WGS sequence"/>
</dbReference>
<feature type="region of interest" description="Disordered" evidence="1">
    <location>
        <begin position="299"/>
        <end position="321"/>
    </location>
</feature>
<dbReference type="GO" id="GO:0008061">
    <property type="term" value="F:chitin binding"/>
    <property type="evidence" value="ECO:0007669"/>
    <property type="project" value="InterPro"/>
</dbReference>
<evidence type="ECO:0000256" key="2">
    <source>
        <dbReference type="SAM" id="SignalP"/>
    </source>
</evidence>
<feature type="region of interest" description="Disordered" evidence="1">
    <location>
        <begin position="261"/>
        <end position="280"/>
    </location>
</feature>
<name>A0A1W0X314_HYPEX</name>
<proteinExistence type="predicted"/>
<feature type="domain" description="Chitin-binding type-2" evidence="3">
    <location>
        <begin position="124"/>
        <end position="184"/>
    </location>
</feature>
<comment type="caution">
    <text evidence="4">The sequence shown here is derived from an EMBL/GenBank/DDBJ whole genome shotgun (WGS) entry which is preliminary data.</text>
</comment>
<feature type="signal peptide" evidence="2">
    <location>
        <begin position="1"/>
        <end position="25"/>
    </location>
</feature>
<evidence type="ECO:0000313" key="5">
    <source>
        <dbReference type="Proteomes" id="UP000192578"/>
    </source>
</evidence>
<feature type="chain" id="PRO_5013026275" description="Chitin-binding type-2 domain-containing protein" evidence="2">
    <location>
        <begin position="26"/>
        <end position="356"/>
    </location>
</feature>
<evidence type="ECO:0000313" key="4">
    <source>
        <dbReference type="EMBL" id="OQV21906.1"/>
    </source>
</evidence>
<dbReference type="AlphaFoldDB" id="A0A1W0X314"/>